<evidence type="ECO:0000313" key="3">
    <source>
        <dbReference type="EMBL" id="MFD0914014.1"/>
    </source>
</evidence>
<dbReference type="Proteomes" id="UP001597128">
    <property type="component" value="Unassembled WGS sequence"/>
</dbReference>
<organism evidence="3 4">
    <name type="scientific">Methylophilus luteus</name>
    <dbReference type="NCBI Taxonomy" id="640108"/>
    <lineage>
        <taxon>Bacteria</taxon>
        <taxon>Pseudomonadati</taxon>
        <taxon>Pseudomonadota</taxon>
        <taxon>Betaproteobacteria</taxon>
        <taxon>Nitrosomonadales</taxon>
        <taxon>Methylophilaceae</taxon>
        <taxon>Methylophilus</taxon>
    </lineage>
</organism>
<dbReference type="Pfam" id="PF00578">
    <property type="entry name" value="AhpC-TSA"/>
    <property type="match status" value="1"/>
</dbReference>
<dbReference type="InterPro" id="IPR013766">
    <property type="entry name" value="Thioredoxin_domain"/>
</dbReference>
<evidence type="ECO:0000259" key="2">
    <source>
        <dbReference type="PROSITE" id="PS51352"/>
    </source>
</evidence>
<keyword evidence="4" id="KW-1185">Reference proteome</keyword>
<reference evidence="4" key="1">
    <citation type="journal article" date="2019" name="Int. J. Syst. Evol. Microbiol.">
        <title>The Global Catalogue of Microorganisms (GCM) 10K type strain sequencing project: providing services to taxonomists for standard genome sequencing and annotation.</title>
        <authorList>
            <consortium name="The Broad Institute Genomics Platform"/>
            <consortium name="The Broad Institute Genome Sequencing Center for Infectious Disease"/>
            <person name="Wu L."/>
            <person name="Ma J."/>
        </authorList>
    </citation>
    <scope>NUCLEOTIDE SEQUENCE [LARGE SCALE GENOMIC DNA]</scope>
    <source>
        <strain evidence="4">CCUG 58412</strain>
    </source>
</reference>
<keyword evidence="1" id="KW-0676">Redox-active center</keyword>
<sequence>MQHNIYRLWIMGLLGLLWANSLLAELPAAWVMQDTAGHSHQQSQYKGRWLVVNYWAPWCPPCLQEMPELVAFYDEHRRQNVMVLGVAVQYKSEKSVRDFAEDMLISFPVILGDAQNKAVPQPEVLPTTYIYHPDGRLYKVKRGAVSKHWLEQLLKDAAAADTGELKPR</sequence>
<dbReference type="Gene3D" id="3.40.30.10">
    <property type="entry name" value="Glutaredoxin"/>
    <property type="match status" value="1"/>
</dbReference>
<dbReference type="InterPro" id="IPR000866">
    <property type="entry name" value="AhpC/TSA"/>
</dbReference>
<dbReference type="InterPro" id="IPR017937">
    <property type="entry name" value="Thioredoxin_CS"/>
</dbReference>
<evidence type="ECO:0000313" key="4">
    <source>
        <dbReference type="Proteomes" id="UP001597128"/>
    </source>
</evidence>
<dbReference type="CDD" id="cd02966">
    <property type="entry name" value="TlpA_like_family"/>
    <property type="match status" value="1"/>
</dbReference>
<dbReference type="EMBL" id="JBHTKB010000002">
    <property type="protein sequence ID" value="MFD0914014.1"/>
    <property type="molecule type" value="Genomic_DNA"/>
</dbReference>
<proteinExistence type="predicted"/>
<dbReference type="PANTHER" id="PTHR42852">
    <property type="entry name" value="THIOL:DISULFIDE INTERCHANGE PROTEIN DSBE"/>
    <property type="match status" value="1"/>
</dbReference>
<evidence type="ECO:0000256" key="1">
    <source>
        <dbReference type="ARBA" id="ARBA00023284"/>
    </source>
</evidence>
<dbReference type="PROSITE" id="PS00194">
    <property type="entry name" value="THIOREDOXIN_1"/>
    <property type="match status" value="1"/>
</dbReference>
<dbReference type="InterPro" id="IPR036249">
    <property type="entry name" value="Thioredoxin-like_sf"/>
</dbReference>
<dbReference type="SUPFAM" id="SSF52833">
    <property type="entry name" value="Thioredoxin-like"/>
    <property type="match status" value="1"/>
</dbReference>
<name>A0ABW3F830_9PROT</name>
<comment type="caution">
    <text evidence="3">The sequence shown here is derived from an EMBL/GenBank/DDBJ whole genome shotgun (WGS) entry which is preliminary data.</text>
</comment>
<dbReference type="RefSeq" id="WP_379057535.1">
    <property type="nucleotide sequence ID" value="NZ_JBHTKB010000002.1"/>
</dbReference>
<dbReference type="PROSITE" id="PS51352">
    <property type="entry name" value="THIOREDOXIN_2"/>
    <property type="match status" value="1"/>
</dbReference>
<dbReference type="InterPro" id="IPR050553">
    <property type="entry name" value="Thioredoxin_ResA/DsbE_sf"/>
</dbReference>
<protein>
    <submittedName>
        <fullName evidence="3">TlpA disulfide reductase family protein</fullName>
    </submittedName>
</protein>
<dbReference type="PANTHER" id="PTHR42852:SF17">
    <property type="entry name" value="THIOREDOXIN-LIKE PROTEIN HI_1115"/>
    <property type="match status" value="1"/>
</dbReference>
<gene>
    <name evidence="3" type="ORF">ACFQ1Z_10680</name>
</gene>
<accession>A0ABW3F830</accession>
<feature type="domain" description="Thioredoxin" evidence="2">
    <location>
        <begin position="20"/>
        <end position="159"/>
    </location>
</feature>